<gene>
    <name evidence="3" type="ORF">Purlil1_13280</name>
</gene>
<comment type="caution">
    <text evidence="3">The sequence shown here is derived from an EMBL/GenBank/DDBJ whole genome shotgun (WGS) entry which is preliminary data.</text>
</comment>
<keyword evidence="2" id="KW-0472">Membrane</keyword>
<dbReference type="EMBL" id="JAWRVI010000192">
    <property type="protein sequence ID" value="KAK4072789.1"/>
    <property type="molecule type" value="Genomic_DNA"/>
</dbReference>
<accession>A0ABR0BEH9</accession>
<protein>
    <submittedName>
        <fullName evidence="3">Uncharacterized protein</fullName>
    </submittedName>
</protein>
<feature type="compositionally biased region" description="Polar residues" evidence="1">
    <location>
        <begin position="12"/>
        <end position="30"/>
    </location>
</feature>
<feature type="region of interest" description="Disordered" evidence="1">
    <location>
        <begin position="1"/>
        <end position="69"/>
    </location>
</feature>
<evidence type="ECO:0000256" key="1">
    <source>
        <dbReference type="SAM" id="MobiDB-lite"/>
    </source>
</evidence>
<dbReference type="Proteomes" id="UP001287286">
    <property type="component" value="Unassembled WGS sequence"/>
</dbReference>
<keyword evidence="2" id="KW-0812">Transmembrane</keyword>
<organism evidence="3 4">
    <name type="scientific">Purpureocillium lilacinum</name>
    <name type="common">Paecilomyces lilacinus</name>
    <dbReference type="NCBI Taxonomy" id="33203"/>
    <lineage>
        <taxon>Eukaryota</taxon>
        <taxon>Fungi</taxon>
        <taxon>Dikarya</taxon>
        <taxon>Ascomycota</taxon>
        <taxon>Pezizomycotina</taxon>
        <taxon>Sordariomycetes</taxon>
        <taxon>Hypocreomycetidae</taxon>
        <taxon>Hypocreales</taxon>
        <taxon>Ophiocordycipitaceae</taxon>
        <taxon>Purpureocillium</taxon>
    </lineage>
</organism>
<feature type="transmembrane region" description="Helical" evidence="2">
    <location>
        <begin position="73"/>
        <end position="99"/>
    </location>
</feature>
<evidence type="ECO:0000256" key="2">
    <source>
        <dbReference type="SAM" id="Phobius"/>
    </source>
</evidence>
<feature type="compositionally biased region" description="Polar residues" evidence="1">
    <location>
        <begin position="39"/>
        <end position="49"/>
    </location>
</feature>
<evidence type="ECO:0000313" key="4">
    <source>
        <dbReference type="Proteomes" id="UP001287286"/>
    </source>
</evidence>
<name>A0ABR0BEH9_PURLI</name>
<evidence type="ECO:0000313" key="3">
    <source>
        <dbReference type="EMBL" id="KAK4072789.1"/>
    </source>
</evidence>
<keyword evidence="4" id="KW-1185">Reference proteome</keyword>
<reference evidence="3 4" key="1">
    <citation type="journal article" date="2024" name="Microbiol. Resour. Announc.">
        <title>Genome annotations for the ascomycete fungi Trichoderma harzianum, Trichoderma aggressivum, and Purpureocillium lilacinum.</title>
        <authorList>
            <person name="Beijen E.P.W."/>
            <person name="Ohm R.A."/>
        </authorList>
    </citation>
    <scope>NUCLEOTIDE SEQUENCE [LARGE SCALE GENOMIC DNA]</scope>
    <source>
        <strain evidence="3 4">CBS 150709</strain>
    </source>
</reference>
<proteinExistence type="predicted"/>
<keyword evidence="2" id="KW-1133">Transmembrane helix</keyword>
<feature type="region of interest" description="Disordered" evidence="1">
    <location>
        <begin position="103"/>
        <end position="126"/>
    </location>
</feature>
<sequence>MASSAPARNMHASWQSPTDTGSITTAQHPSTADEAPGTFTINSSTSFAQTGVDPPAETRGHGPPPPDSEGNVLSVRAIVGITVGLTAAVVALAFAISIWRRRRKGSRPSIHTDPGHDTPNTKHAPNQEYRVNIARFPQDSTTENRNPAVRVSSGFLGQHPIPCGANALTASRPSLLPTMLRD</sequence>